<dbReference type="RefSeq" id="XP_681272.1">
    <property type="nucleotide sequence ID" value="XM_676180.1"/>
</dbReference>
<dbReference type="GeneID" id="2869063"/>
<keyword evidence="1" id="KW-0812">Transmembrane</keyword>
<dbReference type="PANTHER" id="PTHR12203:SF107">
    <property type="entry name" value="GLYCOSYL TRANSFERASE CAP10 DOMAIN-CONTAINING PROTEIN"/>
    <property type="match status" value="1"/>
</dbReference>
<sequence>MFPRSYWLNGGLSALYSLCIFNFAASIVLWFTVNSDRNYIHPILSQLIPAGHCACETAAVFECSTCLTCSHQDPILQIDENETELWEFEYSRDAFNVGLSRSQCAASFPGLFEDVSRAATYWRTQGGLSSDDLDAIPINQGMGRARITQGELYVISVRARGEDHRRKLLAALSAMHRALVADSNRLARPEIEFVFSIEDKLVDVTSSEHPVWVLARTADEEAAWLMPDFGYWAWDHLQASIGPYDQVVEQAAEYDNIPWEDKKHQLVWRGKPSFAPKLRRALMDATRDQPWADVQAVDWQEQDKSNVLKMEDHCKYMFIAHVEGMPPVHLPYFINREAKLTLDLPYAGRSYSASLKYRQACRSVIVVHQLQYIQHHHYLLIPSGPQQNYVEVARDFSDLADALMPLLDDPVRAETIANNSVRTFRQRYLTPAAEACYWRALWDEYGNIFNSSQAQTGEEGKRRPGLRYESFILQGSDDMLEFHS</sequence>
<keyword evidence="1" id="KW-1133">Transmembrane helix</keyword>
<dbReference type="HOGENOM" id="CLU_028539_1_0_1"/>
<name>Q5AUM7_EMENI</name>
<organism evidence="3 4">
    <name type="scientific">Emericella nidulans (strain FGSC A4 / ATCC 38163 / CBS 112.46 / NRRL 194 / M139)</name>
    <name type="common">Aspergillus nidulans</name>
    <dbReference type="NCBI Taxonomy" id="227321"/>
    <lineage>
        <taxon>Eukaryota</taxon>
        <taxon>Fungi</taxon>
        <taxon>Dikarya</taxon>
        <taxon>Ascomycota</taxon>
        <taxon>Pezizomycotina</taxon>
        <taxon>Eurotiomycetes</taxon>
        <taxon>Eurotiomycetidae</taxon>
        <taxon>Eurotiales</taxon>
        <taxon>Aspergillaceae</taxon>
        <taxon>Aspergillus</taxon>
        <taxon>Aspergillus subgen. Nidulantes</taxon>
    </lineage>
</organism>
<reference evidence="4" key="1">
    <citation type="journal article" date="2005" name="Nature">
        <title>Sequencing of Aspergillus nidulans and comparative analysis with A. fumigatus and A. oryzae.</title>
        <authorList>
            <person name="Galagan J.E."/>
            <person name="Calvo S.E."/>
            <person name="Cuomo C."/>
            <person name="Ma L.J."/>
            <person name="Wortman J.R."/>
            <person name="Batzoglou S."/>
            <person name="Lee S.I."/>
            <person name="Basturkmen M."/>
            <person name="Spevak C.C."/>
            <person name="Clutterbuck J."/>
            <person name="Kapitonov V."/>
            <person name="Jurka J."/>
            <person name="Scazzocchio C."/>
            <person name="Farman M."/>
            <person name="Butler J."/>
            <person name="Purcell S."/>
            <person name="Harris S."/>
            <person name="Braus G.H."/>
            <person name="Draht O."/>
            <person name="Busch S."/>
            <person name="D'Enfert C."/>
            <person name="Bouchier C."/>
            <person name="Goldman G.H."/>
            <person name="Bell-Pedersen D."/>
            <person name="Griffiths-Jones S."/>
            <person name="Doonan J.H."/>
            <person name="Yu J."/>
            <person name="Vienken K."/>
            <person name="Pain A."/>
            <person name="Freitag M."/>
            <person name="Selker E.U."/>
            <person name="Archer D.B."/>
            <person name="Penalva M.A."/>
            <person name="Oakley B.R."/>
            <person name="Momany M."/>
            <person name="Tanaka T."/>
            <person name="Kumagai T."/>
            <person name="Asai K."/>
            <person name="Machida M."/>
            <person name="Nierman W.C."/>
            <person name="Denning D.W."/>
            <person name="Caddick M."/>
            <person name="Hynes M."/>
            <person name="Paoletti M."/>
            <person name="Fischer R."/>
            <person name="Miller B."/>
            <person name="Dyer P."/>
            <person name="Sachs M.S."/>
            <person name="Osmani S.A."/>
            <person name="Birren B.W."/>
        </authorList>
    </citation>
    <scope>NUCLEOTIDE SEQUENCE [LARGE SCALE GENOMIC DNA]</scope>
    <source>
        <strain evidence="4">FGSC A4 / ATCC 38163 / CBS 112.46 / NRRL 194 / M139</strain>
    </source>
</reference>
<evidence type="ECO:0000313" key="4">
    <source>
        <dbReference type="Proteomes" id="UP000000560"/>
    </source>
</evidence>
<dbReference type="KEGG" id="ani:ANIA_08003"/>
<dbReference type="InParanoid" id="Q5AUM7"/>
<dbReference type="OrthoDB" id="202415at2759"/>
<dbReference type="AlphaFoldDB" id="Q5AUM7"/>
<dbReference type="InterPro" id="IPR006598">
    <property type="entry name" value="CAP10"/>
</dbReference>
<dbReference type="InterPro" id="IPR051091">
    <property type="entry name" value="O-Glucosyltr/Glycosyltrsf_90"/>
</dbReference>
<dbReference type="Pfam" id="PF05686">
    <property type="entry name" value="Glyco_transf_90"/>
    <property type="match status" value="1"/>
</dbReference>
<keyword evidence="1" id="KW-0472">Membrane</keyword>
<dbReference type="EMBL" id="BN001302">
    <property type="protein sequence ID" value="CBF73686.1"/>
    <property type="molecule type" value="Genomic_DNA"/>
</dbReference>
<evidence type="ECO:0000259" key="2">
    <source>
        <dbReference type="SMART" id="SM00672"/>
    </source>
</evidence>
<evidence type="ECO:0000256" key="1">
    <source>
        <dbReference type="SAM" id="Phobius"/>
    </source>
</evidence>
<evidence type="ECO:0000313" key="3">
    <source>
        <dbReference type="EMBL" id="CBF73686.1"/>
    </source>
</evidence>
<feature type="domain" description="Glycosyl transferase CAP10" evidence="2">
    <location>
        <begin position="187"/>
        <end position="452"/>
    </location>
</feature>
<proteinExistence type="predicted"/>
<dbReference type="SMART" id="SM00672">
    <property type="entry name" value="CAP10"/>
    <property type="match status" value="1"/>
</dbReference>
<reference evidence="4" key="2">
    <citation type="journal article" date="2009" name="Fungal Genet. Biol.">
        <title>The 2008 update of the Aspergillus nidulans genome annotation: a community effort.</title>
        <authorList>
            <person name="Wortman J.R."/>
            <person name="Gilsenan J.M."/>
            <person name="Joardar V."/>
            <person name="Deegan J."/>
            <person name="Clutterbuck J."/>
            <person name="Andersen M.R."/>
            <person name="Archer D."/>
            <person name="Bencina M."/>
            <person name="Braus G."/>
            <person name="Coutinho P."/>
            <person name="von Dohren H."/>
            <person name="Doonan J."/>
            <person name="Driessen A.J."/>
            <person name="Durek P."/>
            <person name="Espeso E."/>
            <person name="Fekete E."/>
            <person name="Flipphi M."/>
            <person name="Estrada C.G."/>
            <person name="Geysens S."/>
            <person name="Goldman G."/>
            <person name="de Groot P.W."/>
            <person name="Hansen K."/>
            <person name="Harris S.D."/>
            <person name="Heinekamp T."/>
            <person name="Helmstaedt K."/>
            <person name="Henrissat B."/>
            <person name="Hofmann G."/>
            <person name="Homan T."/>
            <person name="Horio T."/>
            <person name="Horiuchi H."/>
            <person name="James S."/>
            <person name="Jones M."/>
            <person name="Karaffa L."/>
            <person name="Karanyi Z."/>
            <person name="Kato M."/>
            <person name="Keller N."/>
            <person name="Kelly D.E."/>
            <person name="Kiel J.A."/>
            <person name="Kim J.M."/>
            <person name="van der Klei I.J."/>
            <person name="Klis F.M."/>
            <person name="Kovalchuk A."/>
            <person name="Krasevec N."/>
            <person name="Kubicek C.P."/>
            <person name="Liu B."/>
            <person name="Maccabe A."/>
            <person name="Meyer V."/>
            <person name="Mirabito P."/>
            <person name="Miskei M."/>
            <person name="Mos M."/>
            <person name="Mullins J."/>
            <person name="Nelson D.R."/>
            <person name="Nielsen J."/>
            <person name="Oakley B.R."/>
            <person name="Osmani S.A."/>
            <person name="Pakula T."/>
            <person name="Paszewski A."/>
            <person name="Paulsen I."/>
            <person name="Pilsyk S."/>
            <person name="Pocsi I."/>
            <person name="Punt P.J."/>
            <person name="Ram A.F."/>
            <person name="Ren Q."/>
            <person name="Robellet X."/>
            <person name="Robson G."/>
            <person name="Seiboth B."/>
            <person name="van Solingen P."/>
            <person name="Specht T."/>
            <person name="Sun J."/>
            <person name="Taheri-Talesh N."/>
            <person name="Takeshita N."/>
            <person name="Ussery D."/>
            <person name="vanKuyk P.A."/>
            <person name="Visser H."/>
            <person name="van de Vondervoort P.J."/>
            <person name="de Vries R.P."/>
            <person name="Walton J."/>
            <person name="Xiang X."/>
            <person name="Xiong Y."/>
            <person name="Zeng A.P."/>
            <person name="Brandt B.W."/>
            <person name="Cornell M.J."/>
            <person name="van den Hondel C.A."/>
            <person name="Visser J."/>
            <person name="Oliver S.G."/>
            <person name="Turner G."/>
        </authorList>
    </citation>
    <scope>GENOME REANNOTATION</scope>
    <source>
        <strain evidence="4">FGSC A4 / ATCC 38163 / CBS 112.46 / NRRL 194 / M139</strain>
    </source>
</reference>
<gene>
    <name evidence="3" type="ORF">ANIA_08003</name>
</gene>
<keyword evidence="4" id="KW-1185">Reference proteome</keyword>
<dbReference type="PANTHER" id="PTHR12203">
    <property type="entry name" value="KDEL LYS-ASP-GLU-LEU CONTAINING - RELATED"/>
    <property type="match status" value="1"/>
</dbReference>
<dbReference type="Proteomes" id="UP000000560">
    <property type="component" value="Chromosome II"/>
</dbReference>
<protein>
    <recommendedName>
        <fullName evidence="2">Glycosyl transferase CAP10 domain-containing protein</fullName>
    </recommendedName>
</protein>
<accession>C8V5M4</accession>
<dbReference type="eggNOG" id="KOG2458">
    <property type="taxonomic scope" value="Eukaryota"/>
</dbReference>
<dbReference type="OMA" id="QACNSVI"/>
<accession>Q5AUM7</accession>
<feature type="transmembrane region" description="Helical" evidence="1">
    <location>
        <begin position="12"/>
        <end position="33"/>
    </location>
</feature>